<sequence length="170" mass="19084">MSRSQDNWVAMGYVKGAFGIKGWVKVAADTEYADSLLDYPVWQLSKDGVSRSYTLENGQVAGDELQVKFAEISDRDAAQLLRGYTIEIKRSDFEPAQEGEYYWADLVGLTVRNRQNELIGTVCSLMETGAHDILVVDGEHGRKLIPFVDHYIDNVDLEQGSIIADWGLDY</sequence>
<comment type="function">
    <text evidence="5">An accessory protein needed during the final step in the assembly of 30S ribosomal subunit, possibly for assembly of the head region. Essential for efficient processing of 16S rRNA. May be needed both before and after RbfA during the maturation of 16S rRNA. It has affinity for free ribosomal 30S subunits but not for 70S ribosomes.</text>
</comment>
<dbReference type="GO" id="GO:0005737">
    <property type="term" value="C:cytoplasm"/>
    <property type="evidence" value="ECO:0007669"/>
    <property type="project" value="UniProtKB-SubCell"/>
</dbReference>
<evidence type="ECO:0000313" key="11">
    <source>
        <dbReference type="Proteomes" id="UP000078103"/>
    </source>
</evidence>
<organism evidence="8 10">
    <name type="scientific">Eikenella corrodens</name>
    <dbReference type="NCBI Taxonomy" id="539"/>
    <lineage>
        <taxon>Bacteria</taxon>
        <taxon>Pseudomonadati</taxon>
        <taxon>Pseudomonadota</taxon>
        <taxon>Betaproteobacteria</taxon>
        <taxon>Neisseriales</taxon>
        <taxon>Neisseriaceae</taxon>
        <taxon>Eikenella</taxon>
    </lineage>
</organism>
<dbReference type="Gene3D" id="2.40.30.60">
    <property type="entry name" value="RimM"/>
    <property type="match status" value="1"/>
</dbReference>
<comment type="domain">
    <text evidence="5">The PRC barrel domain binds ribosomal protein uS19.</text>
</comment>
<evidence type="ECO:0000256" key="3">
    <source>
        <dbReference type="ARBA" id="ARBA00022552"/>
    </source>
</evidence>
<keyword evidence="4 5" id="KW-0143">Chaperone</keyword>
<reference evidence="10 11" key="1">
    <citation type="submission" date="2016-05" db="EMBL/GenBank/DDBJ databases">
        <title>Draft genome of Corynebacterium afermentans subsp. afermentans LCDC 88199T.</title>
        <authorList>
            <person name="Bernier A.-M."/>
            <person name="Bernard K."/>
        </authorList>
    </citation>
    <scope>NUCLEOTIDE SEQUENCE [LARGE SCALE GENOMIC DNA]</scope>
    <source>
        <strain evidence="10">NML01-0328</strain>
        <strain evidence="11">NML120819</strain>
    </source>
</reference>
<keyword evidence="3 5" id="KW-0698">rRNA processing</keyword>
<dbReference type="Pfam" id="PF24986">
    <property type="entry name" value="PRC_RimM"/>
    <property type="match status" value="1"/>
</dbReference>
<proteinExistence type="inferred from homology"/>
<keyword evidence="2 5" id="KW-0690">Ribosome biogenesis</keyword>
<dbReference type="InterPro" id="IPR056792">
    <property type="entry name" value="PRC_RimM"/>
</dbReference>
<dbReference type="Proteomes" id="UP000078003">
    <property type="component" value="Unassembled WGS sequence"/>
</dbReference>
<evidence type="ECO:0000313" key="10">
    <source>
        <dbReference type="Proteomes" id="UP000078003"/>
    </source>
</evidence>
<dbReference type="NCBIfam" id="TIGR02273">
    <property type="entry name" value="16S_RimM"/>
    <property type="match status" value="1"/>
</dbReference>
<dbReference type="RefSeq" id="WP_064084488.1">
    <property type="nucleotide sequence ID" value="NZ_JBHRNP010000136.1"/>
</dbReference>
<evidence type="ECO:0000259" key="6">
    <source>
        <dbReference type="Pfam" id="PF01782"/>
    </source>
</evidence>
<dbReference type="InterPro" id="IPR002676">
    <property type="entry name" value="RimM_N"/>
</dbReference>
<dbReference type="PANTHER" id="PTHR33692:SF1">
    <property type="entry name" value="RIBOSOME MATURATION FACTOR RIMM"/>
    <property type="match status" value="1"/>
</dbReference>
<evidence type="ECO:0000313" key="8">
    <source>
        <dbReference type="EMBL" id="OAM17043.1"/>
    </source>
</evidence>
<dbReference type="InterPro" id="IPR011033">
    <property type="entry name" value="PRC_barrel-like_sf"/>
</dbReference>
<dbReference type="PANTHER" id="PTHR33692">
    <property type="entry name" value="RIBOSOME MATURATION FACTOR RIMM"/>
    <property type="match status" value="1"/>
</dbReference>
<dbReference type="InterPro" id="IPR009000">
    <property type="entry name" value="Transl_B-barrel_sf"/>
</dbReference>
<dbReference type="SUPFAM" id="SSF50447">
    <property type="entry name" value="Translation proteins"/>
    <property type="match status" value="1"/>
</dbReference>
<dbReference type="GO" id="GO:0005840">
    <property type="term" value="C:ribosome"/>
    <property type="evidence" value="ECO:0007669"/>
    <property type="project" value="InterPro"/>
</dbReference>
<accession>A0A1A9RGI2</accession>
<evidence type="ECO:0000259" key="7">
    <source>
        <dbReference type="Pfam" id="PF24986"/>
    </source>
</evidence>
<feature type="domain" description="Ribosome maturation factor RimM PRC barrel" evidence="7">
    <location>
        <begin position="103"/>
        <end position="166"/>
    </location>
</feature>
<evidence type="ECO:0000256" key="4">
    <source>
        <dbReference type="ARBA" id="ARBA00023186"/>
    </source>
</evidence>
<gene>
    <name evidence="5" type="primary">rimM</name>
    <name evidence="8" type="ORF">A7P85_04590</name>
    <name evidence="9" type="ORF">A7P89_05650</name>
</gene>
<dbReference type="HAMAP" id="MF_00014">
    <property type="entry name" value="Ribosome_mat_RimM"/>
    <property type="match status" value="1"/>
</dbReference>
<dbReference type="GO" id="GO:0006364">
    <property type="term" value="P:rRNA processing"/>
    <property type="evidence" value="ECO:0007669"/>
    <property type="project" value="UniProtKB-UniRule"/>
</dbReference>
<dbReference type="SUPFAM" id="SSF50346">
    <property type="entry name" value="PRC-barrel domain"/>
    <property type="match status" value="1"/>
</dbReference>
<comment type="caution">
    <text evidence="8">The sequence shown here is derived from an EMBL/GenBank/DDBJ whole genome shotgun (WGS) entry which is preliminary data.</text>
</comment>
<comment type="subunit">
    <text evidence="5">Binds ribosomal protein uS19.</text>
</comment>
<name>A0A1A9RGI2_EIKCO</name>
<comment type="subcellular location">
    <subcellularLocation>
        <location evidence="5">Cytoplasm</location>
    </subcellularLocation>
</comment>
<dbReference type="Pfam" id="PF01782">
    <property type="entry name" value="RimM"/>
    <property type="match status" value="1"/>
</dbReference>
<comment type="similarity">
    <text evidence="5">Belongs to the RimM family.</text>
</comment>
<dbReference type="GO" id="GO:0042274">
    <property type="term" value="P:ribosomal small subunit biogenesis"/>
    <property type="evidence" value="ECO:0007669"/>
    <property type="project" value="UniProtKB-UniRule"/>
</dbReference>
<dbReference type="EMBL" id="LXSH01000017">
    <property type="protein sequence ID" value="OAM22268.1"/>
    <property type="molecule type" value="Genomic_DNA"/>
</dbReference>
<dbReference type="InterPro" id="IPR036976">
    <property type="entry name" value="RimM_N_sf"/>
</dbReference>
<evidence type="ECO:0000256" key="1">
    <source>
        <dbReference type="ARBA" id="ARBA00022490"/>
    </source>
</evidence>
<evidence type="ECO:0000256" key="2">
    <source>
        <dbReference type="ARBA" id="ARBA00022517"/>
    </source>
</evidence>
<evidence type="ECO:0000313" key="9">
    <source>
        <dbReference type="EMBL" id="OAM22268.1"/>
    </source>
</evidence>
<dbReference type="InterPro" id="IPR011961">
    <property type="entry name" value="RimM"/>
</dbReference>
<dbReference type="GO" id="GO:0043022">
    <property type="term" value="F:ribosome binding"/>
    <property type="evidence" value="ECO:0007669"/>
    <property type="project" value="InterPro"/>
</dbReference>
<dbReference type="Gene3D" id="2.30.30.240">
    <property type="entry name" value="PRC-barrel domain"/>
    <property type="match status" value="1"/>
</dbReference>
<reference evidence="8" key="2">
    <citation type="submission" date="2016-05" db="EMBL/GenBank/DDBJ databases">
        <authorList>
            <person name="Lavstsen T."/>
            <person name="Jespersen J.S."/>
        </authorList>
    </citation>
    <scope>NUCLEOTIDE SEQUENCE</scope>
    <source>
        <strain evidence="8">NML01-0328</strain>
        <strain evidence="9">NML120819</strain>
    </source>
</reference>
<dbReference type="Proteomes" id="UP000078103">
    <property type="component" value="Unassembled WGS sequence"/>
</dbReference>
<dbReference type="AlphaFoldDB" id="A0A1A9RGI2"/>
<dbReference type="EMBL" id="LXSF01000003">
    <property type="protein sequence ID" value="OAM17043.1"/>
    <property type="molecule type" value="Genomic_DNA"/>
</dbReference>
<keyword evidence="1 5" id="KW-0963">Cytoplasm</keyword>
<feature type="domain" description="RimM N-terminal" evidence="6">
    <location>
        <begin position="11"/>
        <end position="92"/>
    </location>
</feature>
<evidence type="ECO:0000256" key="5">
    <source>
        <dbReference type="HAMAP-Rule" id="MF_00014"/>
    </source>
</evidence>
<protein>
    <recommendedName>
        <fullName evidence="5">Ribosome maturation factor RimM</fullName>
    </recommendedName>
</protein>